<dbReference type="OrthoDB" id="275278at2759"/>
<dbReference type="PROSITE" id="PS51758">
    <property type="entry name" value="LETM1_RBD"/>
    <property type="match status" value="1"/>
</dbReference>
<feature type="region of interest" description="Disordered" evidence="8">
    <location>
        <begin position="417"/>
        <end position="492"/>
    </location>
</feature>
<feature type="compositionally biased region" description="Low complexity" evidence="8">
    <location>
        <begin position="436"/>
        <end position="448"/>
    </location>
</feature>
<organism evidence="11 12">
    <name type="scientific">Naumovozyma castellii</name>
    <name type="common">Yeast</name>
    <name type="synonym">Saccharomyces castellii</name>
    <dbReference type="NCBI Taxonomy" id="27288"/>
    <lineage>
        <taxon>Eukaryota</taxon>
        <taxon>Fungi</taxon>
        <taxon>Dikarya</taxon>
        <taxon>Ascomycota</taxon>
        <taxon>Saccharomycotina</taxon>
        <taxon>Saccharomycetes</taxon>
        <taxon>Saccharomycetales</taxon>
        <taxon>Saccharomycetaceae</taxon>
        <taxon>Naumovozyma</taxon>
    </lineage>
</organism>
<keyword evidence="12" id="KW-1185">Reference proteome</keyword>
<dbReference type="GO" id="GO:1902600">
    <property type="term" value="P:proton transmembrane transport"/>
    <property type="evidence" value="ECO:0007669"/>
    <property type="project" value="EnsemblFungi"/>
</dbReference>
<name>G0VJQ1_NAUCA</name>
<comment type="subcellular location">
    <subcellularLocation>
        <location evidence="1">Mitochondrion inner membrane</location>
        <topology evidence="1">Single-pass membrane protein</topology>
    </subcellularLocation>
</comment>
<dbReference type="FunCoup" id="G0VJQ1">
    <property type="interactions" value="373"/>
</dbReference>
<dbReference type="Proteomes" id="UP000001640">
    <property type="component" value="Chromosome 9"/>
</dbReference>
<dbReference type="GO" id="GO:0006813">
    <property type="term" value="P:potassium ion transport"/>
    <property type="evidence" value="ECO:0007669"/>
    <property type="project" value="EnsemblFungi"/>
</dbReference>
<dbReference type="GO" id="GO:0032979">
    <property type="term" value="P:protein insertion into mitochondrial inner membrane from matrix"/>
    <property type="evidence" value="ECO:0007669"/>
    <property type="project" value="EnsemblFungi"/>
</dbReference>
<dbReference type="KEGG" id="ncs:NCAS_0I00640"/>
<keyword evidence="4 9" id="KW-1133">Transmembrane helix</keyword>
<dbReference type="OMA" id="MAGYELS"/>
<reference key="2">
    <citation type="submission" date="2011-08" db="EMBL/GenBank/DDBJ databases">
        <title>Genome sequence of Naumovozyma castellii.</title>
        <authorList>
            <person name="Gordon J.L."/>
            <person name="Armisen D."/>
            <person name="Proux-Wera E."/>
            <person name="OhEigeartaigh S.S."/>
            <person name="Byrne K.P."/>
            <person name="Wolfe K.H."/>
        </authorList>
    </citation>
    <scope>NUCLEOTIDE SEQUENCE</scope>
    <source>
        <strain>Type strain:CBS 4309</strain>
    </source>
</reference>
<dbReference type="EMBL" id="HE576760">
    <property type="protein sequence ID" value="CCC71732.1"/>
    <property type="molecule type" value="Genomic_DNA"/>
</dbReference>
<dbReference type="InterPro" id="IPR033122">
    <property type="entry name" value="LETM1-like_RBD"/>
</dbReference>
<feature type="transmembrane region" description="Helical" evidence="9">
    <location>
        <begin position="129"/>
        <end position="149"/>
    </location>
</feature>
<dbReference type="eggNOG" id="KOG1043">
    <property type="taxonomic scope" value="Eukaryota"/>
</dbReference>
<dbReference type="InterPro" id="IPR044202">
    <property type="entry name" value="LETM1/MDM38-like"/>
</dbReference>
<dbReference type="AlphaFoldDB" id="G0VJQ1"/>
<accession>G0VJQ1</accession>
<sequence length="545" mass="61948">MVMISLPIRSSSFALKQSRGLLFLRSTNIILPYRHLPSAPSAAVRLYSTSNVEPEGKEPATSTTIIKKEKEPLMQRIKHEVKHYVNGTKLLGYELKISTKLLIKFVQGYELSRRENNQLKRTMGDIFRLVPFSAFVIIPFAELLLPIALKIFPNLLPSTYESGKDKQKKRNKLIEIREKTSTFLHETLEESSLINYKSIENLENKKKFLNFFKKLYAYKEGKDPTIKFDHEEINSIAQLFKNDLILDNLSRPQLVAMSKFMSLRPFGNDNVLRYRIRYQLKTIMEDDKIIDYENVNTLSYEELYNACVSRGMKAYGVPRNNLVDNLKVWLELRLRKKIPSVLMVLSATFTFGGLENIEKIETVESIYNKTIATSPSKEVPNYEKLLDLYYDGILQVLGSIPDPVYNVTKLDVAESKPVKAEEESGIAQEPATPVMTSSKTETETTTSKPLPPAAIDATSSTQPQVVEGAAAETEAASEETRPTTDDNEFKLNVLKEQEELIKKEEEEAKARASREKISDDIKLDEEEAPPTSTSTPKEKNGQKQD</sequence>
<feature type="domain" description="Letm1 RBD" evidence="10">
    <location>
        <begin position="172"/>
        <end position="402"/>
    </location>
</feature>
<evidence type="ECO:0000256" key="6">
    <source>
        <dbReference type="ARBA" id="ARBA00023136"/>
    </source>
</evidence>
<evidence type="ECO:0000256" key="4">
    <source>
        <dbReference type="ARBA" id="ARBA00022989"/>
    </source>
</evidence>
<dbReference type="GO" id="GO:0097177">
    <property type="term" value="F:mitochondrial ribosome binding"/>
    <property type="evidence" value="ECO:0007669"/>
    <property type="project" value="EnsemblFungi"/>
</dbReference>
<evidence type="ECO:0000313" key="11">
    <source>
        <dbReference type="EMBL" id="CCC71732.1"/>
    </source>
</evidence>
<dbReference type="RefSeq" id="XP_003678077.1">
    <property type="nucleotide sequence ID" value="XM_003678029.1"/>
</dbReference>
<proteinExistence type="predicted"/>
<dbReference type="Pfam" id="PF07766">
    <property type="entry name" value="LETM1_RBD"/>
    <property type="match status" value="1"/>
</dbReference>
<evidence type="ECO:0000256" key="3">
    <source>
        <dbReference type="ARBA" id="ARBA00022792"/>
    </source>
</evidence>
<reference evidence="11 12" key="1">
    <citation type="journal article" date="2011" name="Proc. Natl. Acad. Sci. U.S.A.">
        <title>Evolutionary erosion of yeast sex chromosomes by mating-type switching accidents.</title>
        <authorList>
            <person name="Gordon J.L."/>
            <person name="Armisen D."/>
            <person name="Proux-Wera E."/>
            <person name="Oheigeartaigh S.S."/>
            <person name="Byrne K.P."/>
            <person name="Wolfe K.H."/>
        </authorList>
    </citation>
    <scope>NUCLEOTIDE SEQUENCE [LARGE SCALE GENOMIC DNA]</scope>
    <source>
        <strain evidence="12">ATCC 76901 / BCRC 22586 / CBS 4309 / NBRC 1992 / NRRL Y-12630</strain>
    </source>
</reference>
<keyword evidence="5 7" id="KW-0496">Mitochondrion</keyword>
<dbReference type="GO" id="GO:0005743">
    <property type="term" value="C:mitochondrial inner membrane"/>
    <property type="evidence" value="ECO:0007669"/>
    <property type="project" value="UniProtKB-SubCell"/>
</dbReference>
<evidence type="ECO:0000256" key="8">
    <source>
        <dbReference type="SAM" id="MobiDB-lite"/>
    </source>
</evidence>
<keyword evidence="3" id="KW-0999">Mitochondrion inner membrane</keyword>
<evidence type="ECO:0000256" key="5">
    <source>
        <dbReference type="ARBA" id="ARBA00023128"/>
    </source>
</evidence>
<dbReference type="PANTHER" id="PTHR14009:SF1">
    <property type="entry name" value="MITOCHONDRIAL PROTON_CALCIUM EXCHANGER PROTEIN"/>
    <property type="match status" value="1"/>
</dbReference>
<dbReference type="PANTHER" id="PTHR14009">
    <property type="entry name" value="LEUCINE ZIPPER-EF-HAND CONTAINING TRANSMEMBRANE PROTEIN"/>
    <property type="match status" value="1"/>
</dbReference>
<evidence type="ECO:0000313" key="12">
    <source>
        <dbReference type="Proteomes" id="UP000001640"/>
    </source>
</evidence>
<evidence type="ECO:0000256" key="1">
    <source>
        <dbReference type="ARBA" id="ARBA00004434"/>
    </source>
</evidence>
<dbReference type="GeneID" id="96905422"/>
<dbReference type="STRING" id="1064592.G0VJQ1"/>
<keyword evidence="2 9" id="KW-0812">Transmembrane</keyword>
<evidence type="ECO:0000256" key="9">
    <source>
        <dbReference type="SAM" id="Phobius"/>
    </source>
</evidence>
<dbReference type="GO" id="GO:0030007">
    <property type="term" value="P:intracellular potassium ion homeostasis"/>
    <property type="evidence" value="ECO:0007669"/>
    <property type="project" value="EnsemblFungi"/>
</dbReference>
<evidence type="ECO:0000256" key="2">
    <source>
        <dbReference type="ARBA" id="ARBA00022692"/>
    </source>
</evidence>
<protein>
    <recommendedName>
        <fullName evidence="10">Letm1 RBD domain-containing protein</fullName>
    </recommendedName>
</protein>
<feature type="compositionally biased region" description="Basic and acidic residues" evidence="8">
    <location>
        <begin position="536"/>
        <end position="545"/>
    </location>
</feature>
<dbReference type="GO" id="GO:0070131">
    <property type="term" value="P:positive regulation of mitochondrial translation"/>
    <property type="evidence" value="ECO:0007669"/>
    <property type="project" value="EnsemblFungi"/>
</dbReference>
<dbReference type="InParanoid" id="G0VJQ1"/>
<evidence type="ECO:0000259" key="10">
    <source>
        <dbReference type="PROSITE" id="PS51758"/>
    </source>
</evidence>
<feature type="compositionally biased region" description="Basic and acidic residues" evidence="8">
    <location>
        <begin position="504"/>
        <end position="521"/>
    </location>
</feature>
<evidence type="ECO:0000256" key="7">
    <source>
        <dbReference type="PROSITE-ProRule" id="PRU01094"/>
    </source>
</evidence>
<gene>
    <name evidence="11" type="primary">NCAS0I00640</name>
    <name evidence="11" type="ordered locus">NCAS_0I00640</name>
</gene>
<feature type="region of interest" description="Disordered" evidence="8">
    <location>
        <begin position="504"/>
        <end position="545"/>
    </location>
</feature>
<dbReference type="HOGENOM" id="CLU_008958_5_1_1"/>
<feature type="compositionally biased region" description="Basic and acidic residues" evidence="8">
    <location>
        <begin position="478"/>
        <end position="492"/>
    </location>
</feature>
<keyword evidence="6 9" id="KW-0472">Membrane</keyword>